<dbReference type="AlphaFoldDB" id="A0A7W4FEA5"/>
<evidence type="ECO:0000256" key="2">
    <source>
        <dbReference type="SAM" id="Phobius"/>
    </source>
</evidence>
<dbReference type="GO" id="GO:0005543">
    <property type="term" value="F:phospholipid binding"/>
    <property type="evidence" value="ECO:0007669"/>
    <property type="project" value="TreeGrafter"/>
</dbReference>
<keyword evidence="2" id="KW-0472">Membrane</keyword>
<dbReference type="PANTHER" id="PTHR33371:SF4">
    <property type="entry name" value="INTERMEMBRANE PHOSPHOLIPID TRANSPORT SYSTEM BINDING PROTEIN MLAD"/>
    <property type="match status" value="1"/>
</dbReference>
<organism evidence="4 5">
    <name type="scientific">Gluconacetobacter diazotrophicus</name>
    <name type="common">Acetobacter diazotrophicus</name>
    <dbReference type="NCBI Taxonomy" id="33996"/>
    <lineage>
        <taxon>Bacteria</taxon>
        <taxon>Pseudomonadati</taxon>
        <taxon>Pseudomonadota</taxon>
        <taxon>Alphaproteobacteria</taxon>
        <taxon>Acetobacterales</taxon>
        <taxon>Acetobacteraceae</taxon>
        <taxon>Gluconacetobacter</taxon>
    </lineage>
</organism>
<accession>A0A7W4FEA5</accession>
<feature type="domain" description="Mce/MlaD" evidence="3">
    <location>
        <begin position="43"/>
        <end position="121"/>
    </location>
</feature>
<dbReference type="EMBL" id="JABEQG010000010">
    <property type="protein sequence ID" value="MBB2156171.1"/>
    <property type="molecule type" value="Genomic_DNA"/>
</dbReference>
<protein>
    <submittedName>
        <fullName evidence="4">Outer membrane lipid asymmetry maintenance protein MlaD</fullName>
    </submittedName>
</protein>
<name>A0A7W4FEA5_GLUDI</name>
<dbReference type="GO" id="GO:0005548">
    <property type="term" value="F:phospholipid transporter activity"/>
    <property type="evidence" value="ECO:0007669"/>
    <property type="project" value="TreeGrafter"/>
</dbReference>
<evidence type="ECO:0000313" key="4">
    <source>
        <dbReference type="EMBL" id="MBB2156171.1"/>
    </source>
</evidence>
<evidence type="ECO:0000259" key="3">
    <source>
        <dbReference type="Pfam" id="PF02470"/>
    </source>
</evidence>
<dbReference type="InterPro" id="IPR052336">
    <property type="entry name" value="MlaD_Phospholipid_Transporter"/>
</dbReference>
<dbReference type="RefSeq" id="WP_012223745.1">
    <property type="nucleotide sequence ID" value="NZ_JABEQG010000010.1"/>
</dbReference>
<keyword evidence="2" id="KW-1133">Transmembrane helix</keyword>
<dbReference type="Proteomes" id="UP000550787">
    <property type="component" value="Unassembled WGS sequence"/>
</dbReference>
<dbReference type="PANTHER" id="PTHR33371">
    <property type="entry name" value="INTERMEMBRANE PHOSPHOLIPID TRANSPORT SYSTEM BINDING PROTEIN MLAD-RELATED"/>
    <property type="match status" value="1"/>
</dbReference>
<dbReference type="InterPro" id="IPR030970">
    <property type="entry name" value="ABC_MlaD"/>
</dbReference>
<dbReference type="NCBIfam" id="TIGR04430">
    <property type="entry name" value="OM_asym_MlaD"/>
    <property type="match status" value="1"/>
</dbReference>
<keyword evidence="2" id="KW-0812">Transmembrane</keyword>
<feature type="compositionally biased region" description="Low complexity" evidence="1">
    <location>
        <begin position="167"/>
        <end position="184"/>
    </location>
</feature>
<dbReference type="InterPro" id="IPR003399">
    <property type="entry name" value="Mce/MlaD"/>
</dbReference>
<proteinExistence type="predicted"/>
<evidence type="ECO:0000313" key="5">
    <source>
        <dbReference type="Proteomes" id="UP000550787"/>
    </source>
</evidence>
<feature type="region of interest" description="Disordered" evidence="1">
    <location>
        <begin position="160"/>
        <end position="196"/>
    </location>
</feature>
<gene>
    <name evidence="4" type="primary">mlaD</name>
    <name evidence="4" type="ORF">HLH33_07585</name>
</gene>
<feature type="transmembrane region" description="Helical" evidence="2">
    <location>
        <begin position="16"/>
        <end position="35"/>
    </location>
</feature>
<comment type="caution">
    <text evidence="4">The sequence shown here is derived from an EMBL/GenBank/DDBJ whole genome shotgun (WGS) entry which is preliminary data.</text>
</comment>
<dbReference type="Pfam" id="PF02470">
    <property type="entry name" value="MlaD"/>
    <property type="match status" value="1"/>
</dbReference>
<dbReference type="OMA" id="EQYLGIN"/>
<sequence>MVSAVPVKGGRSSVELAAGCAVLAVLGGLLALAVVDKGHRHEDGYRLNAAFAHIDGLSVGSDVRLAGVTVGQVVAERVDPSSFKAQVTFTVRPDIHLPTDSAAIITSDSLLGGKYIALSPGGNDATLHPGAAIAETQGSISLEQLLSRFIFSVTDSMTRNNQQKANAQGTGTQGAPQATGPGSAPAGGHGGGDDLP</sequence>
<evidence type="ECO:0000256" key="1">
    <source>
        <dbReference type="SAM" id="MobiDB-lite"/>
    </source>
</evidence>
<reference evidence="4 5" key="1">
    <citation type="submission" date="2020-04" db="EMBL/GenBank/DDBJ databases">
        <title>Description of novel Gluconacetobacter.</title>
        <authorList>
            <person name="Sombolestani A."/>
        </authorList>
    </citation>
    <scope>NUCLEOTIDE SEQUENCE [LARGE SCALE GENOMIC DNA]</scope>
    <source>
        <strain evidence="4 5">LMG 7603</strain>
    </source>
</reference>